<reference evidence="1 2" key="1">
    <citation type="submission" date="2021-01" db="EMBL/GenBank/DDBJ databases">
        <title>Carboxyliciviraga sp.nov., isolated from coastal sediments.</title>
        <authorList>
            <person name="Lu D."/>
            <person name="Zhang T."/>
        </authorList>
    </citation>
    <scope>NUCLEOTIDE SEQUENCE [LARGE SCALE GENOMIC DNA]</scope>
    <source>
        <strain evidence="1 2">N1Y132</strain>
    </source>
</reference>
<sequence length="394" mass="45092">MANLFIYNPTCDMAVENGTFSFMPSKLLSKFEHDISPLLAFIGKPDDFLLSEIANHSSFTSFWTNLGFELPQLISNKKLENVNIDALKPWGWSQLIKHKYGKYIKHFNEMPSFKTPDLLKSFYSRETSLRLINELNTHKLPDFVSIPQLPLPVSSMKSIVELFKKENGIVLKTLWSSSGRGLMFIRNKKQLNDASNWINAQIKKHGALIVETIYNKVQDASLQFEIDDGGTVRFLGLNFFDADRQGHFSKEYFHTPSAIKDLLPNDDTWIEQTSKAIIKSIQSLSIHKQYTGPIGVDTLFFKNVNNELKFYPFVEANLRCNMGLVNLHLKDLLAPDTKGTWLIRHFKTGEAPLFYQENINNYPIKVENGKIAKGFFPLTPFNTDTQFAAWGLSY</sequence>
<name>A0ABS1HID8_9BACT</name>
<organism evidence="1 2">
    <name type="scientific">Carboxylicivirga marina</name>
    <dbReference type="NCBI Taxonomy" id="2800988"/>
    <lineage>
        <taxon>Bacteria</taxon>
        <taxon>Pseudomonadati</taxon>
        <taxon>Bacteroidota</taxon>
        <taxon>Bacteroidia</taxon>
        <taxon>Marinilabiliales</taxon>
        <taxon>Marinilabiliaceae</taxon>
        <taxon>Carboxylicivirga</taxon>
    </lineage>
</organism>
<keyword evidence="2" id="KW-1185">Reference proteome</keyword>
<evidence type="ECO:0008006" key="3">
    <source>
        <dbReference type="Google" id="ProtNLM"/>
    </source>
</evidence>
<gene>
    <name evidence="1" type="ORF">JIV24_08690</name>
</gene>
<evidence type="ECO:0000313" key="2">
    <source>
        <dbReference type="Proteomes" id="UP000605676"/>
    </source>
</evidence>
<dbReference type="Proteomes" id="UP000605676">
    <property type="component" value="Unassembled WGS sequence"/>
</dbReference>
<comment type="caution">
    <text evidence="1">The sequence shown here is derived from an EMBL/GenBank/DDBJ whole genome shotgun (WGS) entry which is preliminary data.</text>
</comment>
<accession>A0ABS1HID8</accession>
<protein>
    <recommendedName>
        <fullName evidence="3">ATP-grasp domain-containing protein</fullName>
    </recommendedName>
</protein>
<proteinExistence type="predicted"/>
<dbReference type="RefSeq" id="WP_200464638.1">
    <property type="nucleotide sequence ID" value="NZ_JAENRR010000015.1"/>
</dbReference>
<dbReference type="EMBL" id="JAENRR010000015">
    <property type="protein sequence ID" value="MBK3517409.1"/>
    <property type="molecule type" value="Genomic_DNA"/>
</dbReference>
<dbReference type="SUPFAM" id="SSF56059">
    <property type="entry name" value="Glutathione synthetase ATP-binding domain-like"/>
    <property type="match status" value="1"/>
</dbReference>
<evidence type="ECO:0000313" key="1">
    <source>
        <dbReference type="EMBL" id="MBK3517409.1"/>
    </source>
</evidence>